<evidence type="ECO:0000313" key="2">
    <source>
        <dbReference type="Proteomes" id="UP000005237"/>
    </source>
</evidence>
<proteinExistence type="predicted"/>
<protein>
    <submittedName>
        <fullName evidence="1">Uncharacterized protein</fullName>
    </submittedName>
</protein>
<dbReference type="EnsemblMetazoa" id="CJA34308.1">
    <property type="protein sequence ID" value="CJA34308.1"/>
    <property type="gene ID" value="WBGene00210155"/>
</dbReference>
<evidence type="ECO:0000313" key="1">
    <source>
        <dbReference type="EnsemblMetazoa" id="CJA34308.1"/>
    </source>
</evidence>
<reference evidence="2" key="1">
    <citation type="submission" date="2010-08" db="EMBL/GenBank/DDBJ databases">
        <authorList>
            <consortium name="Caenorhabditis japonica Sequencing Consortium"/>
            <person name="Wilson R.K."/>
        </authorList>
    </citation>
    <scope>NUCLEOTIDE SEQUENCE [LARGE SCALE GENOMIC DNA]</scope>
    <source>
        <strain evidence="2">DF5081</strain>
    </source>
</reference>
<organism evidence="1 2">
    <name type="scientific">Caenorhabditis japonica</name>
    <dbReference type="NCBI Taxonomy" id="281687"/>
    <lineage>
        <taxon>Eukaryota</taxon>
        <taxon>Metazoa</taxon>
        <taxon>Ecdysozoa</taxon>
        <taxon>Nematoda</taxon>
        <taxon>Chromadorea</taxon>
        <taxon>Rhabditida</taxon>
        <taxon>Rhabditina</taxon>
        <taxon>Rhabditomorpha</taxon>
        <taxon>Rhabditoidea</taxon>
        <taxon>Rhabditidae</taxon>
        <taxon>Peloderinae</taxon>
        <taxon>Caenorhabditis</taxon>
    </lineage>
</organism>
<sequence length="126" mass="14165">MLIFSSDALAGPLRARGGPGRVQLTNGWAEDGKLNQEDTCDISIRTIDDEMIHGVFGTTFDKIFLRSNFRAPILASLCLHFRTLFARLGRMPLSRHRHMRKGANSFTYGLARRVIRATSSKNFVII</sequence>
<dbReference type="Proteomes" id="UP000005237">
    <property type="component" value="Unassembled WGS sequence"/>
</dbReference>
<reference evidence="1" key="2">
    <citation type="submission" date="2022-06" db="UniProtKB">
        <authorList>
            <consortium name="EnsemblMetazoa"/>
        </authorList>
    </citation>
    <scope>IDENTIFICATION</scope>
    <source>
        <strain evidence="1">DF5081</strain>
    </source>
</reference>
<keyword evidence="2" id="KW-1185">Reference proteome</keyword>
<accession>A0A8R1IJP8</accession>
<name>A0A8R1IJP8_CAEJA</name>
<dbReference type="AlphaFoldDB" id="A0A8R1IJP8"/>